<sequence length="715" mass="78019">MDSRRIWIGEAVDHRDLTRFPRPLLQQDRLGLCHGDQIAVKFRGRWTAGFVGITGGPHNAWPAMLSAPDVVYEEGKPISIPQPDEPFIDVTVQVADWLGTTGRCLYHRKLVTDPRRLRDYFCCSYKVLRVYQSHWASLCAIDGATVLINRESNEVLHRLLATTSQVETFIHAMQHPQRHPEEAFDGRCFDRRWPPRAGGHRDSSRASQRRIGFHRGRYAFEAQSDQERWPRSRSVRQEPFVGRWSDSRSPRADSTPPSGGRSDIDAHAQRGSATRWRCRESTDELQPQVTPRPKLKPAESSKTAVTPAPASSSKSTAGFKSCLTSKPAPPSKSAASLLPKPVSVSSSKTTAAGPKSSVTLRHMVKPESTLDGNLAVVAPSSAVVPRAAVKSASSAVKPKPPLVPDTAPTAAPAVSIGADVAECIRKYAVRPRHRKESKNTRKPTRHEACDHFKAGRSVQHAVNPAARRRLSSLDRRDLRRRTRLGLRPTACEPSVTFSRFHDEIYFAGEQAHLSGTISLPPDLADSFLLDPCLTLCPSHAIVTKPARALPAPRVRQPLPIAPPPLADTPNTEDTGVDQSPPMEFAAHSPEGDKGTVIPGISDDWESEEAVVPRFASDDESYTAFLFPGGVTEAAAGVDPAQEDAVGHPVSERAIDPTGYAPVATSSNAHVSPDVSQVSGLAAGPDGTTQPGSRGSNLSTRFQTLLSRWNRTWQAR</sequence>
<dbReference type="Proteomes" id="UP000266841">
    <property type="component" value="Unassembled WGS sequence"/>
</dbReference>
<protein>
    <submittedName>
        <fullName evidence="2">Uncharacterized protein</fullName>
    </submittedName>
</protein>
<feature type="compositionally biased region" description="Polar residues" evidence="1">
    <location>
        <begin position="663"/>
        <end position="678"/>
    </location>
</feature>
<feature type="compositionally biased region" description="Low complexity" evidence="1">
    <location>
        <begin position="300"/>
        <end position="317"/>
    </location>
</feature>
<evidence type="ECO:0000256" key="1">
    <source>
        <dbReference type="SAM" id="MobiDB-lite"/>
    </source>
</evidence>
<feature type="region of interest" description="Disordered" evidence="1">
    <location>
        <begin position="658"/>
        <end position="697"/>
    </location>
</feature>
<keyword evidence="3" id="KW-1185">Reference proteome</keyword>
<gene>
    <name evidence="2" type="ORF">THAOC_16103</name>
</gene>
<name>K0SYH8_THAOC</name>
<feature type="region of interest" description="Disordered" evidence="1">
    <location>
        <begin position="554"/>
        <end position="577"/>
    </location>
</feature>
<feature type="region of interest" description="Disordered" evidence="1">
    <location>
        <begin position="222"/>
        <end position="357"/>
    </location>
</feature>
<feature type="compositionally biased region" description="Polar residues" evidence="1">
    <location>
        <begin position="686"/>
        <end position="697"/>
    </location>
</feature>
<feature type="compositionally biased region" description="Polar residues" evidence="1">
    <location>
        <begin position="568"/>
        <end position="577"/>
    </location>
</feature>
<proteinExistence type="predicted"/>
<organism evidence="2 3">
    <name type="scientific">Thalassiosira oceanica</name>
    <name type="common">Marine diatom</name>
    <dbReference type="NCBI Taxonomy" id="159749"/>
    <lineage>
        <taxon>Eukaryota</taxon>
        <taxon>Sar</taxon>
        <taxon>Stramenopiles</taxon>
        <taxon>Ochrophyta</taxon>
        <taxon>Bacillariophyta</taxon>
        <taxon>Coscinodiscophyceae</taxon>
        <taxon>Thalassiosirophycidae</taxon>
        <taxon>Thalassiosirales</taxon>
        <taxon>Thalassiosiraceae</taxon>
        <taxon>Thalassiosira</taxon>
    </lineage>
</organism>
<comment type="caution">
    <text evidence="2">The sequence shown here is derived from an EMBL/GenBank/DDBJ whole genome shotgun (WGS) entry which is preliminary data.</text>
</comment>
<evidence type="ECO:0000313" key="3">
    <source>
        <dbReference type="Proteomes" id="UP000266841"/>
    </source>
</evidence>
<evidence type="ECO:0000313" key="2">
    <source>
        <dbReference type="EMBL" id="EJK63252.1"/>
    </source>
</evidence>
<feature type="compositionally biased region" description="Low complexity" evidence="1">
    <location>
        <begin position="331"/>
        <end position="351"/>
    </location>
</feature>
<accession>K0SYH8</accession>
<reference evidence="2 3" key="1">
    <citation type="journal article" date="2012" name="Genome Biol.">
        <title>Genome and low-iron response of an oceanic diatom adapted to chronic iron limitation.</title>
        <authorList>
            <person name="Lommer M."/>
            <person name="Specht M."/>
            <person name="Roy A.S."/>
            <person name="Kraemer L."/>
            <person name="Andreson R."/>
            <person name="Gutowska M.A."/>
            <person name="Wolf J."/>
            <person name="Bergner S.V."/>
            <person name="Schilhabel M.B."/>
            <person name="Klostermeier U.C."/>
            <person name="Beiko R.G."/>
            <person name="Rosenstiel P."/>
            <person name="Hippler M."/>
            <person name="Laroche J."/>
        </authorList>
    </citation>
    <scope>NUCLEOTIDE SEQUENCE [LARGE SCALE GENOMIC DNA]</scope>
    <source>
        <strain evidence="2 3">CCMP1005</strain>
    </source>
</reference>
<dbReference type="EMBL" id="AGNL01018360">
    <property type="protein sequence ID" value="EJK63252.1"/>
    <property type="molecule type" value="Genomic_DNA"/>
</dbReference>
<dbReference type="AlphaFoldDB" id="K0SYH8"/>